<name>A0A8M8VBA5_SESIN</name>
<organism evidence="2 3">
    <name type="scientific">Sesamum indicum</name>
    <name type="common">Oriental sesame</name>
    <name type="synonym">Sesamum orientale</name>
    <dbReference type="NCBI Taxonomy" id="4182"/>
    <lineage>
        <taxon>Eukaryota</taxon>
        <taxon>Viridiplantae</taxon>
        <taxon>Streptophyta</taxon>
        <taxon>Embryophyta</taxon>
        <taxon>Tracheophyta</taxon>
        <taxon>Spermatophyta</taxon>
        <taxon>Magnoliopsida</taxon>
        <taxon>eudicotyledons</taxon>
        <taxon>Gunneridae</taxon>
        <taxon>Pentapetalae</taxon>
        <taxon>asterids</taxon>
        <taxon>lamiids</taxon>
        <taxon>Lamiales</taxon>
        <taxon>Pedaliaceae</taxon>
        <taxon>Sesamum</taxon>
    </lineage>
</organism>
<dbReference type="Proteomes" id="UP000504604">
    <property type="component" value="Linkage group LG11"/>
</dbReference>
<keyword evidence="2" id="KW-1185">Reference proteome</keyword>
<protein>
    <submittedName>
        <fullName evidence="3">Protein LURP-one-related 15-like isoform X1</fullName>
    </submittedName>
</protein>
<dbReference type="Gene3D" id="2.40.160.200">
    <property type="entry name" value="LURP1-related"/>
    <property type="match status" value="1"/>
</dbReference>
<evidence type="ECO:0000313" key="2">
    <source>
        <dbReference type="Proteomes" id="UP000504604"/>
    </source>
</evidence>
<dbReference type="OrthoDB" id="902580at2759"/>
<evidence type="ECO:0000256" key="1">
    <source>
        <dbReference type="ARBA" id="ARBA00005437"/>
    </source>
</evidence>
<accession>A0A8M8VBA5</accession>
<proteinExistence type="inferred from homology"/>
<sequence>METCHGKMDSLTAVISSQFCVPGNLHLTIVRKPTGFIKGKFKVTDDKGNYVFNVKEKMLSIHGRLLLLDSGSNPIVTFKKKILSTRRRWQVFRGGSSDYVDLIFTTKNSSLVQFKIELDVFLAGNEGNNSWDFKVVGNWDERSCIVYDKDSTPVAQIQKKHTFGGIVLGKDTLNVTVYPQVDYAFIVALIVILYEIKQDTEY</sequence>
<dbReference type="Pfam" id="PF04525">
    <property type="entry name" value="LOR"/>
    <property type="match status" value="1"/>
</dbReference>
<dbReference type="InterPro" id="IPR038595">
    <property type="entry name" value="LOR_sf"/>
</dbReference>
<gene>
    <name evidence="3" type="primary">LOC105174632</name>
</gene>
<dbReference type="InterPro" id="IPR025659">
    <property type="entry name" value="Tubby-like_C"/>
</dbReference>
<evidence type="ECO:0000313" key="3">
    <source>
        <dbReference type="RefSeq" id="XP_020553780.1"/>
    </source>
</evidence>
<comment type="similarity">
    <text evidence="1">Belongs to the LOR family.</text>
</comment>
<dbReference type="SUPFAM" id="SSF54518">
    <property type="entry name" value="Tubby C-terminal domain-like"/>
    <property type="match status" value="1"/>
</dbReference>
<reference evidence="3" key="1">
    <citation type="submission" date="2025-08" db="UniProtKB">
        <authorList>
            <consortium name="RefSeq"/>
        </authorList>
    </citation>
    <scope>IDENTIFICATION</scope>
</reference>
<dbReference type="AlphaFoldDB" id="A0A8M8VBA5"/>
<dbReference type="KEGG" id="sind:105174632"/>
<dbReference type="RefSeq" id="XP_020553780.1">
    <property type="nucleotide sequence ID" value="XM_020698121.1"/>
</dbReference>
<dbReference type="PANTHER" id="PTHR31087:SF58">
    <property type="entry name" value="OS07G0230700 PROTEIN"/>
    <property type="match status" value="1"/>
</dbReference>
<dbReference type="InterPro" id="IPR007612">
    <property type="entry name" value="LOR"/>
</dbReference>
<dbReference type="GeneID" id="105174632"/>
<dbReference type="PANTHER" id="PTHR31087">
    <property type="match status" value="1"/>
</dbReference>